<dbReference type="InterPro" id="IPR047324">
    <property type="entry name" value="LbH_gamma_CA-like"/>
</dbReference>
<dbReference type="PANTHER" id="PTHR13061:SF29">
    <property type="entry name" value="GAMMA CARBONIC ANHYDRASE-LIKE 1, MITOCHONDRIAL-RELATED"/>
    <property type="match status" value="1"/>
</dbReference>
<keyword evidence="1" id="KW-0808">Transferase</keyword>
<dbReference type="InterPro" id="IPR011004">
    <property type="entry name" value="Trimer_LpxA-like_sf"/>
</dbReference>
<name>A0A1M5IRG8_9RHOB</name>
<accession>A0A1M5IRG8</accession>
<dbReference type="STRING" id="870908.SAMN04488044_0424"/>
<evidence type="ECO:0000313" key="2">
    <source>
        <dbReference type="Proteomes" id="UP000184211"/>
    </source>
</evidence>
<dbReference type="OrthoDB" id="9803036at2"/>
<dbReference type="Pfam" id="PF00132">
    <property type="entry name" value="Hexapep"/>
    <property type="match status" value="1"/>
</dbReference>
<protein>
    <submittedName>
        <fullName evidence="1">Carbonic anhydrase or acetyltransferase, isoleucine patch superfamily</fullName>
    </submittedName>
</protein>
<sequence length="176" mass="18193">MTLYALDGVTPQISEDSWVAPDANLIGDVVLEAGASVWFGATLRGDNEVIHVGAGSNIQENSVLHTDMGYPLTIGAGCTIGHKAMLHGCTIGENSLIGMGATVLNGAKIGKNCLIGANALITEGKEIPDGSLVMGAPGKVVRQLDDAAIEGLRKSAEGYQNNMRRFKSGLVTLSAS</sequence>
<dbReference type="CDD" id="cd04645">
    <property type="entry name" value="LbH_gamma_CA_like"/>
    <property type="match status" value="1"/>
</dbReference>
<dbReference type="InterPro" id="IPR001451">
    <property type="entry name" value="Hexapep"/>
</dbReference>
<proteinExistence type="predicted"/>
<dbReference type="EMBL" id="FQWM01000001">
    <property type="protein sequence ID" value="SHG30924.1"/>
    <property type="molecule type" value="Genomic_DNA"/>
</dbReference>
<evidence type="ECO:0000313" key="1">
    <source>
        <dbReference type="EMBL" id="SHG30924.1"/>
    </source>
</evidence>
<gene>
    <name evidence="1" type="ORF">SAMN04488044_0424</name>
</gene>
<dbReference type="Gene3D" id="2.160.10.10">
    <property type="entry name" value="Hexapeptide repeat proteins"/>
    <property type="match status" value="1"/>
</dbReference>
<dbReference type="AlphaFoldDB" id="A0A1M5IRG8"/>
<reference evidence="2" key="1">
    <citation type="submission" date="2016-11" db="EMBL/GenBank/DDBJ databases">
        <authorList>
            <person name="Varghese N."/>
            <person name="Submissions S."/>
        </authorList>
    </citation>
    <scope>NUCLEOTIDE SEQUENCE [LARGE SCALE GENOMIC DNA]</scope>
    <source>
        <strain evidence="2">DSM 28223</strain>
    </source>
</reference>
<dbReference type="GO" id="GO:0016740">
    <property type="term" value="F:transferase activity"/>
    <property type="evidence" value="ECO:0007669"/>
    <property type="project" value="UniProtKB-KW"/>
</dbReference>
<dbReference type="InterPro" id="IPR050484">
    <property type="entry name" value="Transf_Hexapept/Carb_Anhydrase"/>
</dbReference>
<dbReference type="PANTHER" id="PTHR13061">
    <property type="entry name" value="DYNACTIN SUBUNIT P25"/>
    <property type="match status" value="1"/>
</dbReference>
<dbReference type="RefSeq" id="WP_072789760.1">
    <property type="nucleotide sequence ID" value="NZ_FQWM01000001.1"/>
</dbReference>
<keyword evidence="2" id="KW-1185">Reference proteome</keyword>
<dbReference type="SUPFAM" id="SSF51161">
    <property type="entry name" value="Trimeric LpxA-like enzymes"/>
    <property type="match status" value="1"/>
</dbReference>
<organism evidence="1 2">
    <name type="scientific">Cognatishimia maritima</name>
    <dbReference type="NCBI Taxonomy" id="870908"/>
    <lineage>
        <taxon>Bacteria</taxon>
        <taxon>Pseudomonadati</taxon>
        <taxon>Pseudomonadota</taxon>
        <taxon>Alphaproteobacteria</taxon>
        <taxon>Rhodobacterales</taxon>
        <taxon>Paracoccaceae</taxon>
        <taxon>Cognatishimia</taxon>
    </lineage>
</organism>
<dbReference type="Proteomes" id="UP000184211">
    <property type="component" value="Unassembled WGS sequence"/>
</dbReference>